<proteinExistence type="predicted"/>
<dbReference type="GO" id="GO:0010133">
    <property type="term" value="P:L-proline catabolic process to L-glutamate"/>
    <property type="evidence" value="ECO:0007669"/>
    <property type="project" value="UniProtKB-UniPathway"/>
</dbReference>
<evidence type="ECO:0000256" key="5">
    <source>
        <dbReference type="ARBA" id="ARBA00022827"/>
    </source>
</evidence>
<keyword evidence="6" id="KW-0560">Oxidoreductase</keyword>
<dbReference type="InterPro" id="IPR015659">
    <property type="entry name" value="Proline_oxidase"/>
</dbReference>
<feature type="binding site" evidence="9">
    <location>
        <position position="133"/>
    </location>
    <ligand>
        <name>FAD</name>
        <dbReference type="ChEBI" id="CHEBI:57692"/>
    </ligand>
</feature>
<dbReference type="Proteomes" id="UP000237752">
    <property type="component" value="Unassembled WGS sequence"/>
</dbReference>
<gene>
    <name evidence="11" type="ORF">CLV47_1195</name>
</gene>
<dbReference type="UniPathway" id="UPA00261">
    <property type="reaction ID" value="UER00373"/>
</dbReference>
<dbReference type="InterPro" id="IPR029041">
    <property type="entry name" value="FAD-linked_oxidoreductase-like"/>
</dbReference>
<evidence type="ECO:0000256" key="2">
    <source>
        <dbReference type="ARBA" id="ARBA00012695"/>
    </source>
</evidence>
<reference evidence="11 12" key="1">
    <citation type="submission" date="2018-03" db="EMBL/GenBank/DDBJ databases">
        <title>Genomic Encyclopedia of Archaeal and Bacterial Type Strains, Phase II (KMG-II): from individual species to whole genera.</title>
        <authorList>
            <person name="Goeker M."/>
        </authorList>
    </citation>
    <scope>NUCLEOTIDE SEQUENCE [LARGE SCALE GENOMIC DNA]</scope>
    <source>
        <strain evidence="11 12">DSM 100065</strain>
    </source>
</reference>
<dbReference type="PIRSF" id="PIRSF000196">
    <property type="entry name" value="Pro_dehydrog"/>
    <property type="match status" value="1"/>
</dbReference>
<accession>A0A2T0ZRT2</accession>
<feature type="binding site" evidence="9">
    <location>
        <position position="161"/>
    </location>
    <ligand>
        <name>FAD</name>
        <dbReference type="ChEBI" id="CHEBI:57692"/>
    </ligand>
</feature>
<evidence type="ECO:0000259" key="10">
    <source>
        <dbReference type="Pfam" id="PF01619"/>
    </source>
</evidence>
<feature type="binding site" evidence="9">
    <location>
        <begin position="224"/>
        <end position="225"/>
    </location>
    <ligand>
        <name>FAD</name>
        <dbReference type="ChEBI" id="CHEBI:57692"/>
    </ligand>
</feature>
<keyword evidence="4 9" id="KW-0547">Nucleotide-binding</keyword>
<keyword evidence="3" id="KW-0285">Flavoprotein</keyword>
<evidence type="ECO:0000313" key="11">
    <source>
        <dbReference type="EMBL" id="PRZ39059.1"/>
    </source>
</evidence>
<dbReference type="OrthoDB" id="9773461at2"/>
<evidence type="ECO:0000256" key="7">
    <source>
        <dbReference type="ARBA" id="ARBA00023062"/>
    </source>
</evidence>
<dbReference type="EMBL" id="PVUE01000019">
    <property type="protein sequence ID" value="PRZ39059.1"/>
    <property type="molecule type" value="Genomic_DNA"/>
</dbReference>
<evidence type="ECO:0000313" key="12">
    <source>
        <dbReference type="Proteomes" id="UP000237752"/>
    </source>
</evidence>
<dbReference type="SUPFAM" id="SSF51730">
    <property type="entry name" value="FAD-linked oxidoreductase"/>
    <property type="match status" value="1"/>
</dbReference>
<keyword evidence="5 9" id="KW-0274">FAD</keyword>
<dbReference type="GO" id="GO:0004657">
    <property type="term" value="F:proline dehydrogenase activity"/>
    <property type="evidence" value="ECO:0007669"/>
    <property type="project" value="UniProtKB-EC"/>
</dbReference>
<dbReference type="InterPro" id="IPR002872">
    <property type="entry name" value="Proline_DH_dom"/>
</dbReference>
<name>A0A2T0ZRT2_9ACTN</name>
<evidence type="ECO:0000256" key="9">
    <source>
        <dbReference type="PIRSR" id="PIRSR000196-2"/>
    </source>
</evidence>
<dbReference type="GO" id="GO:0000166">
    <property type="term" value="F:nucleotide binding"/>
    <property type="evidence" value="ECO:0007669"/>
    <property type="project" value="UniProtKB-KW"/>
</dbReference>
<dbReference type="Gene3D" id="3.20.20.220">
    <property type="match status" value="1"/>
</dbReference>
<dbReference type="PANTHER" id="PTHR13914:SF0">
    <property type="entry name" value="PROLINE DEHYDROGENASE 1, MITOCHONDRIAL"/>
    <property type="match status" value="1"/>
</dbReference>
<comment type="cofactor">
    <cofactor evidence="9">
        <name>FAD</name>
        <dbReference type="ChEBI" id="CHEBI:57692"/>
    </cofactor>
    <text evidence="9">Binds 1 FAD per subunit.</text>
</comment>
<keyword evidence="7" id="KW-0642">Proline metabolism</keyword>
<evidence type="ECO:0000256" key="8">
    <source>
        <dbReference type="ARBA" id="ARBA00048779"/>
    </source>
</evidence>
<feature type="domain" description="Proline dehydrogenase" evidence="10">
    <location>
        <begin position="43"/>
        <end position="288"/>
    </location>
</feature>
<evidence type="ECO:0000256" key="1">
    <source>
        <dbReference type="ARBA" id="ARBA00004739"/>
    </source>
</evidence>
<dbReference type="EC" id="1.5.5.2" evidence="2"/>
<comment type="pathway">
    <text evidence="1">Amino-acid degradation; L-proline degradation into L-glutamate; L-glutamate from L-proline: step 1/2.</text>
</comment>
<evidence type="ECO:0000256" key="4">
    <source>
        <dbReference type="ARBA" id="ARBA00022741"/>
    </source>
</evidence>
<dbReference type="Pfam" id="PF01619">
    <property type="entry name" value="Pro_dh"/>
    <property type="match status" value="1"/>
</dbReference>
<sequence length="321" mass="35981">MFRSAIRDAADNSAVQRVLSEAPFAQGVIRRFVAGENLEAAIDVARSLSTQGLRISLEYLADPIVERDGAARVTNNYAEMLRRLAVEGLAGSVEAALPLSAVGQVFDRHTAYDNAGLICEAAREAGTRVTLEMHTHQYVDGTLDILRRLRPDFPDIGVVVQAYLKRTEGDIAELAGPGYRVRLTKGTYDEPESVAYQSRAEIDKSYVRCMNLLMSGEGYPVFGTHDLRLITIAKERAAWHGRTRDSFEFEMLHGVNAALQRRLVAAGYPVRVYVPYGEQWHRYLGRRLADRPTAMLAFAKGLRRHYPRETLHPVPKMHEEQ</sequence>
<evidence type="ECO:0000256" key="6">
    <source>
        <dbReference type="ARBA" id="ARBA00023002"/>
    </source>
</evidence>
<dbReference type="RefSeq" id="WP_106350466.1">
    <property type="nucleotide sequence ID" value="NZ_PVUE01000019.1"/>
</dbReference>
<keyword evidence="12" id="KW-1185">Reference proteome</keyword>
<comment type="catalytic activity">
    <reaction evidence="8">
        <text>L-proline + a quinone = (S)-1-pyrroline-5-carboxylate + a quinol + H(+)</text>
        <dbReference type="Rhea" id="RHEA:23784"/>
        <dbReference type="ChEBI" id="CHEBI:15378"/>
        <dbReference type="ChEBI" id="CHEBI:17388"/>
        <dbReference type="ChEBI" id="CHEBI:24646"/>
        <dbReference type="ChEBI" id="CHEBI:60039"/>
        <dbReference type="ChEBI" id="CHEBI:132124"/>
        <dbReference type="EC" id="1.5.5.2"/>
    </reaction>
</comment>
<comment type="caution">
    <text evidence="11">The sequence shown here is derived from an EMBL/GenBank/DDBJ whole genome shotgun (WGS) entry which is preliminary data.</text>
</comment>
<dbReference type="PANTHER" id="PTHR13914">
    <property type="entry name" value="PROLINE OXIDASE"/>
    <property type="match status" value="1"/>
</dbReference>
<dbReference type="AlphaFoldDB" id="A0A2T0ZRT2"/>
<organism evidence="11 12">
    <name type="scientific">Antricoccus suffuscus</name>
    <dbReference type="NCBI Taxonomy" id="1629062"/>
    <lineage>
        <taxon>Bacteria</taxon>
        <taxon>Bacillati</taxon>
        <taxon>Actinomycetota</taxon>
        <taxon>Actinomycetes</taxon>
        <taxon>Geodermatophilales</taxon>
        <taxon>Antricoccaceae</taxon>
        <taxon>Antricoccus</taxon>
    </lineage>
</organism>
<protein>
    <recommendedName>
        <fullName evidence="2">proline dehydrogenase</fullName>
        <ecNumber evidence="2">1.5.5.2</ecNumber>
    </recommendedName>
</protein>
<evidence type="ECO:0000256" key="3">
    <source>
        <dbReference type="ARBA" id="ARBA00022630"/>
    </source>
</evidence>
<dbReference type="InterPro" id="IPR008219">
    <property type="entry name" value="PRODH_bac_arc"/>
</dbReference>